<gene>
    <name evidence="14" type="ORF">MICPUCDRAFT_51056</name>
</gene>
<evidence type="ECO:0000256" key="6">
    <source>
        <dbReference type="ARBA" id="ARBA00037784"/>
    </source>
</evidence>
<keyword evidence="2" id="KW-0479">Metal-binding</keyword>
<comment type="cofactor">
    <cofactor evidence="5">
        <name>1D-myo-inositol hexakisphosphate</name>
        <dbReference type="ChEBI" id="CHEBI:58130"/>
    </cofactor>
</comment>
<dbReference type="Proteomes" id="UP000001876">
    <property type="component" value="Unassembled WGS sequence"/>
</dbReference>
<dbReference type="GO" id="GO:0046872">
    <property type="term" value="F:metal ion binding"/>
    <property type="evidence" value="ECO:0007669"/>
    <property type="project" value="UniProtKB-KW"/>
</dbReference>
<keyword evidence="4" id="KW-0862">Zinc</keyword>
<comment type="function">
    <text evidence="6">Specifically deaminates adenosine-37 to inosine in tRNA-Ala.</text>
</comment>
<dbReference type="OrthoDB" id="10268011at2759"/>
<evidence type="ECO:0000256" key="5">
    <source>
        <dbReference type="ARBA" id="ARBA00037026"/>
    </source>
</evidence>
<comment type="catalytic activity">
    <reaction evidence="11">
        <text>adenosine(37) in tRNA(Ala) + H2O + H(+) = inosine(37) in tRNA(Ala) + NH4(+)</text>
        <dbReference type="Rhea" id="RHEA:50968"/>
        <dbReference type="Rhea" id="RHEA-COMP:12855"/>
        <dbReference type="Rhea" id="RHEA-COMP:12856"/>
        <dbReference type="ChEBI" id="CHEBI:15377"/>
        <dbReference type="ChEBI" id="CHEBI:15378"/>
        <dbReference type="ChEBI" id="CHEBI:28938"/>
        <dbReference type="ChEBI" id="CHEBI:74411"/>
        <dbReference type="ChEBI" id="CHEBI:82852"/>
        <dbReference type="EC" id="3.5.4.34"/>
    </reaction>
</comment>
<feature type="compositionally biased region" description="Gly residues" evidence="12">
    <location>
        <begin position="262"/>
        <end position="271"/>
    </location>
</feature>
<dbReference type="STRING" id="564608.C1N0K7"/>
<dbReference type="Pfam" id="PF02137">
    <property type="entry name" value="A_deamin"/>
    <property type="match status" value="2"/>
</dbReference>
<dbReference type="KEGG" id="mpp:MICPUCDRAFT_51056"/>
<evidence type="ECO:0000256" key="2">
    <source>
        <dbReference type="ARBA" id="ARBA00022723"/>
    </source>
</evidence>
<dbReference type="OMA" id="IDARWWE"/>
<feature type="compositionally biased region" description="Acidic residues" evidence="12">
    <location>
        <begin position="240"/>
        <end position="250"/>
    </location>
</feature>
<reference evidence="14 15" key="1">
    <citation type="journal article" date="2009" name="Science">
        <title>Green evolution and dynamic adaptations revealed by genomes of the marine picoeukaryotes Micromonas.</title>
        <authorList>
            <person name="Worden A.Z."/>
            <person name="Lee J.H."/>
            <person name="Mock T."/>
            <person name="Rouze P."/>
            <person name="Simmons M.P."/>
            <person name="Aerts A.L."/>
            <person name="Allen A.E."/>
            <person name="Cuvelier M.L."/>
            <person name="Derelle E."/>
            <person name="Everett M.V."/>
            <person name="Foulon E."/>
            <person name="Grimwood J."/>
            <person name="Gundlach H."/>
            <person name="Henrissat B."/>
            <person name="Napoli C."/>
            <person name="McDonald S.M."/>
            <person name="Parker M.S."/>
            <person name="Rombauts S."/>
            <person name="Salamov A."/>
            <person name="Von Dassow P."/>
            <person name="Badger J.H."/>
            <person name="Coutinho P.M."/>
            <person name="Demir E."/>
            <person name="Dubchak I."/>
            <person name="Gentemann C."/>
            <person name="Eikrem W."/>
            <person name="Gready J.E."/>
            <person name="John U."/>
            <person name="Lanier W."/>
            <person name="Lindquist E.A."/>
            <person name="Lucas S."/>
            <person name="Mayer K.F."/>
            <person name="Moreau H."/>
            <person name="Not F."/>
            <person name="Otillar R."/>
            <person name="Panaud O."/>
            <person name="Pangilinan J."/>
            <person name="Paulsen I."/>
            <person name="Piegu B."/>
            <person name="Poliakov A."/>
            <person name="Robbens S."/>
            <person name="Schmutz J."/>
            <person name="Toulza E."/>
            <person name="Wyss T."/>
            <person name="Zelensky A."/>
            <person name="Zhou K."/>
            <person name="Armbrust E.V."/>
            <person name="Bhattacharya D."/>
            <person name="Goodenough U.W."/>
            <person name="Van de Peer Y."/>
            <person name="Grigoriev I.V."/>
        </authorList>
    </citation>
    <scope>NUCLEOTIDE SEQUENCE [LARGE SCALE GENOMIC DNA]</scope>
    <source>
        <strain evidence="14 15">CCMP1545</strain>
    </source>
</reference>
<evidence type="ECO:0000256" key="1">
    <source>
        <dbReference type="ARBA" id="ARBA00022694"/>
    </source>
</evidence>
<evidence type="ECO:0000313" key="15">
    <source>
        <dbReference type="Proteomes" id="UP000001876"/>
    </source>
</evidence>
<dbReference type="GO" id="GO:0008033">
    <property type="term" value="P:tRNA processing"/>
    <property type="evidence" value="ECO:0007669"/>
    <property type="project" value="UniProtKB-KW"/>
</dbReference>
<feature type="region of interest" description="Disordered" evidence="12">
    <location>
        <begin position="230"/>
        <end position="271"/>
    </location>
</feature>
<evidence type="ECO:0000256" key="10">
    <source>
        <dbReference type="ARBA" id="ARBA00041760"/>
    </source>
</evidence>
<dbReference type="RefSeq" id="XP_003061658.1">
    <property type="nucleotide sequence ID" value="XM_003061612.1"/>
</dbReference>
<dbReference type="InterPro" id="IPR002466">
    <property type="entry name" value="A_deamin"/>
</dbReference>
<dbReference type="AlphaFoldDB" id="C1N0K7"/>
<evidence type="ECO:0000256" key="8">
    <source>
        <dbReference type="ARBA" id="ARBA00038940"/>
    </source>
</evidence>
<evidence type="ECO:0000259" key="13">
    <source>
        <dbReference type="PROSITE" id="PS50141"/>
    </source>
</evidence>
<organism evidence="15">
    <name type="scientific">Micromonas pusilla (strain CCMP1545)</name>
    <name type="common">Picoplanktonic green alga</name>
    <dbReference type="NCBI Taxonomy" id="564608"/>
    <lineage>
        <taxon>Eukaryota</taxon>
        <taxon>Viridiplantae</taxon>
        <taxon>Chlorophyta</taxon>
        <taxon>Mamiellophyceae</taxon>
        <taxon>Mamiellales</taxon>
        <taxon>Mamiellaceae</taxon>
        <taxon>Micromonas</taxon>
    </lineage>
</organism>
<name>C1N0K7_MICPC</name>
<comment type="similarity">
    <text evidence="7">Belongs to the ADAT1 family.</text>
</comment>
<dbReference type="PROSITE" id="PS50141">
    <property type="entry name" value="A_DEAMIN_EDITASE"/>
    <property type="match status" value="1"/>
</dbReference>
<evidence type="ECO:0000256" key="4">
    <source>
        <dbReference type="ARBA" id="ARBA00022833"/>
    </source>
</evidence>
<evidence type="ECO:0000256" key="9">
    <source>
        <dbReference type="ARBA" id="ARBA00040502"/>
    </source>
</evidence>
<dbReference type="GO" id="GO:0043829">
    <property type="term" value="F:tRNA-specific adenosine-37 deaminase activity"/>
    <property type="evidence" value="ECO:0007669"/>
    <property type="project" value="UniProtKB-EC"/>
</dbReference>
<evidence type="ECO:0000256" key="3">
    <source>
        <dbReference type="ARBA" id="ARBA00022801"/>
    </source>
</evidence>
<keyword evidence="3" id="KW-0378">Hydrolase</keyword>
<keyword evidence="1" id="KW-0819">tRNA processing</keyword>
<dbReference type="EMBL" id="GG663744">
    <property type="protein sequence ID" value="EEH54288.1"/>
    <property type="molecule type" value="Genomic_DNA"/>
</dbReference>
<dbReference type="GeneID" id="9686845"/>
<dbReference type="GO" id="GO:0003723">
    <property type="term" value="F:RNA binding"/>
    <property type="evidence" value="ECO:0007669"/>
    <property type="project" value="InterPro"/>
</dbReference>
<feature type="region of interest" description="Disordered" evidence="12">
    <location>
        <begin position="1"/>
        <end position="55"/>
    </location>
</feature>
<evidence type="ECO:0000256" key="11">
    <source>
        <dbReference type="ARBA" id="ARBA00047635"/>
    </source>
</evidence>
<proteinExistence type="inferred from homology"/>
<dbReference type="EC" id="3.5.4.34" evidence="8"/>
<protein>
    <recommendedName>
        <fullName evidence="9">tRNA-specific adenosine deaminase 1</fullName>
        <ecNumber evidence="8">3.5.4.34</ecNumber>
    </recommendedName>
    <alternativeName>
        <fullName evidence="10">tRNA-specific adenosine-37 deaminase</fullName>
    </alternativeName>
</protein>
<dbReference type="PANTHER" id="PTHR46516:SF1">
    <property type="entry name" value="TRNA-SPECIFIC ADENOSINE DEAMINASE 1"/>
    <property type="match status" value="1"/>
</dbReference>
<feature type="domain" description="A to I editase" evidence="13">
    <location>
        <begin position="108"/>
        <end position="509"/>
    </location>
</feature>
<dbReference type="PANTHER" id="PTHR46516">
    <property type="entry name" value="TRNA-SPECIFIC ADENOSINE DEAMINASE 1"/>
    <property type="match status" value="1"/>
</dbReference>
<evidence type="ECO:0000313" key="14">
    <source>
        <dbReference type="EMBL" id="EEH54288.1"/>
    </source>
</evidence>
<feature type="compositionally biased region" description="Basic residues" evidence="12">
    <location>
        <begin position="1"/>
        <end position="12"/>
    </location>
</feature>
<dbReference type="eggNOG" id="KOG2777">
    <property type="taxonomic scope" value="Eukaryota"/>
</dbReference>
<accession>C1N0K7</accession>
<evidence type="ECO:0000256" key="7">
    <source>
        <dbReference type="ARBA" id="ARBA00038326"/>
    </source>
</evidence>
<sequence length="549" mass="58165">MGRKKQTARKSTKGVIPRRQLAERSSPASPVGDQEMTTADESERSSAASSVGDQETTADLGAAVADAVLAKYASLPKHGKPQGGEYTLLAGFALTDDATPNARPVVVALGTGTKCVGASARCPRGRALADSHAEVIARRALRYYLLAELYAEFKSTRGTPVSAQAPQPSAFPIFERIGTGRACVDCGGRARADPGGCERYRLRPGVRLHMYTTQSPCGDASVFPRSDEDACEGHGCGGGDEGEDDDGGDGDETRTKKRAKTTGGGVTGAKLLGGGGGGVDAEYGATDQAVGRARVKPGRGDQTNCMSCSDKIAKWVALGVQGSALSELLVEPVFLYSITVASRDGDSSRAALRRAVVDRTQLLGVRVRPPPPWLWPPTPPLLHLSPPPPIELRGDARTTEPRTACGFSINYVAVRPDLADIFEDWKFPAATAASKGSVEVTMGAVGVKAGFNKKGRDSDKAMSRLCRYRLACLAIMVMREVRWRIGVRLSSYAALRAAAAGYNDARAAFASRPSPFERWTTKEPCDFNMAILMPIVPAGLATKVVYKTT</sequence>
<evidence type="ECO:0000256" key="12">
    <source>
        <dbReference type="SAM" id="MobiDB-lite"/>
    </source>
</evidence>
<dbReference type="SMART" id="SM00552">
    <property type="entry name" value="ADEAMc"/>
    <property type="match status" value="1"/>
</dbReference>
<keyword evidence="15" id="KW-1185">Reference proteome</keyword>